<feature type="region of interest" description="Disordered" evidence="6">
    <location>
        <begin position="279"/>
        <end position="307"/>
    </location>
</feature>
<reference evidence="9" key="1">
    <citation type="journal article" date="2020" name="Nat. Commun.">
        <title>Large-scale genome sequencing of mycorrhizal fungi provides insights into the early evolution of symbiotic traits.</title>
        <authorList>
            <person name="Miyauchi S."/>
            <person name="Kiss E."/>
            <person name="Kuo A."/>
            <person name="Drula E."/>
            <person name="Kohler A."/>
            <person name="Sanchez-Garcia M."/>
            <person name="Morin E."/>
            <person name="Andreopoulos B."/>
            <person name="Barry K.W."/>
            <person name="Bonito G."/>
            <person name="Buee M."/>
            <person name="Carver A."/>
            <person name="Chen C."/>
            <person name="Cichocki N."/>
            <person name="Clum A."/>
            <person name="Culley D."/>
            <person name="Crous P.W."/>
            <person name="Fauchery L."/>
            <person name="Girlanda M."/>
            <person name="Hayes R.D."/>
            <person name="Keri Z."/>
            <person name="LaButti K."/>
            <person name="Lipzen A."/>
            <person name="Lombard V."/>
            <person name="Magnuson J."/>
            <person name="Maillard F."/>
            <person name="Murat C."/>
            <person name="Nolan M."/>
            <person name="Ohm R.A."/>
            <person name="Pangilinan J."/>
            <person name="Pereira M.F."/>
            <person name="Perotto S."/>
            <person name="Peter M."/>
            <person name="Pfister S."/>
            <person name="Riley R."/>
            <person name="Sitrit Y."/>
            <person name="Stielow J.B."/>
            <person name="Szollosi G."/>
            <person name="Zifcakova L."/>
            <person name="Stursova M."/>
            <person name="Spatafora J.W."/>
            <person name="Tedersoo L."/>
            <person name="Vaario L.M."/>
            <person name="Yamada A."/>
            <person name="Yan M."/>
            <person name="Wang P."/>
            <person name="Xu J."/>
            <person name="Bruns T."/>
            <person name="Baldrian P."/>
            <person name="Vilgalys R."/>
            <person name="Dunand C."/>
            <person name="Henrissat B."/>
            <person name="Grigoriev I.V."/>
            <person name="Hibbett D."/>
            <person name="Nagy L.G."/>
            <person name="Martin F.M."/>
        </authorList>
    </citation>
    <scope>NUCLEOTIDE SEQUENCE</scope>
    <source>
        <strain evidence="9">UH-Tt-Lm1</strain>
    </source>
</reference>
<evidence type="ECO:0000259" key="8">
    <source>
        <dbReference type="Pfam" id="PF17745"/>
    </source>
</evidence>
<dbReference type="Gene3D" id="2.20.25.530">
    <property type="match status" value="1"/>
</dbReference>
<evidence type="ECO:0000256" key="3">
    <source>
        <dbReference type="ARBA" id="ARBA00023242"/>
    </source>
</evidence>
<comment type="caution">
    <text evidence="9">The sequence shown here is derived from an EMBL/GenBank/DDBJ whole genome shotgun (WGS) entry which is preliminary data.</text>
</comment>
<keyword evidence="3" id="KW-0539">Nucleus</keyword>
<comment type="subcellular location">
    <subcellularLocation>
        <location evidence="1">Nucleus</location>
    </subcellularLocation>
</comment>
<sequence length="331" mass="36660">MTTHIGALPTGVLDVVANQVLDQPRFLRLPHPRTGVPSLFLPSKRRDADDSLDTILEVHAIAPPNPRSWFLGEQVIEDGKLLLMTPVDPVFLLIPIARAVDKEGAHANFRPIDDIFDDAVTALTTQNGKSAPPDQRLSRHDLVKFTSLKCVASAMKHLCEVKEITPEISVYRFSMASLVEYLRKKVARLVAADELRESLTVVRLLAKDGLMEDGKEDLLEAGRLKAACDLVAHHLPPDVKTELMSSYDFSVLDVHVKIVQEEFAAMAVVETEKGKKRVTKAAKAKTTKAVPQGETSKKRKAKESHGVEVLKKVNVEGMQKISNFFQKQPKP</sequence>
<dbReference type="AlphaFoldDB" id="A0A9P6LDB8"/>
<accession>A0A9P6LDB8</accession>
<organism evidence="9 10">
    <name type="scientific">Thelephora terrestris</name>
    <dbReference type="NCBI Taxonomy" id="56493"/>
    <lineage>
        <taxon>Eukaryota</taxon>
        <taxon>Fungi</taxon>
        <taxon>Dikarya</taxon>
        <taxon>Basidiomycota</taxon>
        <taxon>Agaricomycotina</taxon>
        <taxon>Agaricomycetes</taxon>
        <taxon>Thelephorales</taxon>
        <taxon>Thelephoraceae</taxon>
        <taxon>Thelephora</taxon>
    </lineage>
</organism>
<evidence type="ECO:0000256" key="2">
    <source>
        <dbReference type="ARBA" id="ARBA00019062"/>
    </source>
</evidence>
<evidence type="ECO:0000256" key="6">
    <source>
        <dbReference type="SAM" id="MobiDB-lite"/>
    </source>
</evidence>
<dbReference type="EMBL" id="WIUZ02000001">
    <property type="protein sequence ID" value="KAF9793021.1"/>
    <property type="molecule type" value="Genomic_DNA"/>
</dbReference>
<dbReference type="CDD" id="cd09270">
    <property type="entry name" value="RNase_H2-B"/>
    <property type="match status" value="1"/>
</dbReference>
<dbReference type="GO" id="GO:0005654">
    <property type="term" value="C:nucleoplasm"/>
    <property type="evidence" value="ECO:0007669"/>
    <property type="project" value="TreeGrafter"/>
</dbReference>
<gene>
    <name evidence="9" type="ORF">BJ322DRAFT_996260</name>
</gene>
<dbReference type="PANTHER" id="PTHR13383:SF11">
    <property type="entry name" value="RIBONUCLEASE H2 SUBUNIT B"/>
    <property type="match status" value="1"/>
</dbReference>
<dbReference type="PANTHER" id="PTHR13383">
    <property type="entry name" value="RIBONUCLEASE H2 SUBUNIT B"/>
    <property type="match status" value="1"/>
</dbReference>
<evidence type="ECO:0000313" key="9">
    <source>
        <dbReference type="EMBL" id="KAF9793021.1"/>
    </source>
</evidence>
<reference evidence="9" key="2">
    <citation type="submission" date="2020-11" db="EMBL/GenBank/DDBJ databases">
        <authorList>
            <consortium name="DOE Joint Genome Institute"/>
            <person name="Kuo A."/>
            <person name="Miyauchi S."/>
            <person name="Kiss E."/>
            <person name="Drula E."/>
            <person name="Kohler A."/>
            <person name="Sanchez-Garcia M."/>
            <person name="Andreopoulos B."/>
            <person name="Barry K.W."/>
            <person name="Bonito G."/>
            <person name="Buee M."/>
            <person name="Carver A."/>
            <person name="Chen C."/>
            <person name="Cichocki N."/>
            <person name="Clum A."/>
            <person name="Culley D."/>
            <person name="Crous P.W."/>
            <person name="Fauchery L."/>
            <person name="Girlanda M."/>
            <person name="Hayes R."/>
            <person name="Keri Z."/>
            <person name="Labutti K."/>
            <person name="Lipzen A."/>
            <person name="Lombard V."/>
            <person name="Magnuson J."/>
            <person name="Maillard F."/>
            <person name="Morin E."/>
            <person name="Murat C."/>
            <person name="Nolan M."/>
            <person name="Ohm R."/>
            <person name="Pangilinan J."/>
            <person name="Pereira M."/>
            <person name="Perotto S."/>
            <person name="Peter M."/>
            <person name="Riley R."/>
            <person name="Sitrit Y."/>
            <person name="Stielow B."/>
            <person name="Szollosi G."/>
            <person name="Zifcakova L."/>
            <person name="Stursova M."/>
            <person name="Spatafora J.W."/>
            <person name="Tedersoo L."/>
            <person name="Vaario L.-M."/>
            <person name="Yamada A."/>
            <person name="Yan M."/>
            <person name="Wang P."/>
            <person name="Xu J."/>
            <person name="Bruns T."/>
            <person name="Baldrian P."/>
            <person name="Vilgalys R."/>
            <person name="Henrissat B."/>
            <person name="Grigoriev I.V."/>
            <person name="Hibbett D."/>
            <person name="Nagy L.G."/>
            <person name="Martin F.M."/>
        </authorList>
    </citation>
    <scope>NUCLEOTIDE SEQUENCE</scope>
    <source>
        <strain evidence="9">UH-Tt-Lm1</strain>
    </source>
</reference>
<dbReference type="OrthoDB" id="29098at2759"/>
<dbReference type="GO" id="GO:0006401">
    <property type="term" value="P:RNA catabolic process"/>
    <property type="evidence" value="ECO:0007669"/>
    <property type="project" value="TreeGrafter"/>
</dbReference>
<dbReference type="Pfam" id="PF17745">
    <property type="entry name" value="Ydr279_N"/>
    <property type="match status" value="1"/>
</dbReference>
<dbReference type="InterPro" id="IPR041195">
    <property type="entry name" value="Rnh202_N"/>
</dbReference>
<evidence type="ECO:0000313" key="10">
    <source>
        <dbReference type="Proteomes" id="UP000736335"/>
    </source>
</evidence>
<dbReference type="Pfam" id="PF09468">
    <property type="entry name" value="RNase_H2-Ydr279"/>
    <property type="match status" value="1"/>
</dbReference>
<evidence type="ECO:0000256" key="4">
    <source>
        <dbReference type="ARBA" id="ARBA00024778"/>
    </source>
</evidence>
<proteinExistence type="predicted"/>
<feature type="domain" description="Rnh202 triple barrel" evidence="8">
    <location>
        <begin position="22"/>
        <end position="88"/>
    </location>
</feature>
<feature type="domain" description="Ribonuclease H2 subunit B wHTH" evidence="7">
    <location>
        <begin position="91"/>
        <end position="243"/>
    </location>
</feature>
<dbReference type="Gene3D" id="1.10.20.120">
    <property type="match status" value="1"/>
</dbReference>
<dbReference type="Proteomes" id="UP000736335">
    <property type="component" value="Unassembled WGS sequence"/>
</dbReference>
<evidence type="ECO:0000256" key="1">
    <source>
        <dbReference type="ARBA" id="ARBA00004123"/>
    </source>
</evidence>
<comment type="function">
    <text evidence="4">Non catalytic subunit of RNase H2, an endonuclease that specifically degrades the RNA of RNA:DNA hybrids. Participates in DNA replication, possibly by mediating the removal of lagging-strand Okazaki fragment RNA primers during DNA replication. Mediates the excision of single ribonucleotides from DNA:RNA duplexes.</text>
</comment>
<protein>
    <recommendedName>
        <fullName evidence="2">Ribonuclease H2 subunit B</fullName>
    </recommendedName>
    <alternativeName>
        <fullName evidence="5">Ribonuclease HI subunit B</fullName>
    </alternativeName>
</protein>
<evidence type="ECO:0000259" key="7">
    <source>
        <dbReference type="Pfam" id="PF09468"/>
    </source>
</evidence>
<dbReference type="InterPro" id="IPR040456">
    <property type="entry name" value="RNase_H2_suB"/>
</dbReference>
<dbReference type="GO" id="GO:0032299">
    <property type="term" value="C:ribonuclease H2 complex"/>
    <property type="evidence" value="ECO:0007669"/>
    <property type="project" value="InterPro"/>
</dbReference>
<name>A0A9P6LDB8_9AGAM</name>
<dbReference type="InterPro" id="IPR019024">
    <property type="entry name" value="RNase_H2_suB_wHTH"/>
</dbReference>
<evidence type="ECO:0000256" key="5">
    <source>
        <dbReference type="ARBA" id="ARBA00033464"/>
    </source>
</evidence>
<keyword evidence="10" id="KW-1185">Reference proteome</keyword>